<reference evidence="5" key="2">
    <citation type="submission" date="2023-10" db="EMBL/GenBank/DDBJ databases">
        <authorList>
            <person name="Choi B."/>
        </authorList>
    </citation>
    <scope>NUCLEOTIDE SEQUENCE</scope>
    <source>
        <strain evidence="5">UMB0763</strain>
    </source>
</reference>
<dbReference type="InterPro" id="IPR008691">
    <property type="entry name" value="LpqH"/>
</dbReference>
<dbReference type="PROSITE" id="PS51257">
    <property type="entry name" value="PROKAR_LIPOPROTEIN"/>
    <property type="match status" value="1"/>
</dbReference>
<feature type="compositionally biased region" description="Acidic residues" evidence="3">
    <location>
        <begin position="77"/>
        <end position="107"/>
    </location>
</feature>
<feature type="compositionally biased region" description="Low complexity" evidence="3">
    <location>
        <begin position="36"/>
        <end position="65"/>
    </location>
</feature>
<keyword evidence="1" id="KW-1003">Cell membrane</keyword>
<organism evidence="5 6">
    <name type="scientific">Corynebacterium pyruviciproducens</name>
    <dbReference type="NCBI Taxonomy" id="598660"/>
    <lineage>
        <taxon>Bacteria</taxon>
        <taxon>Bacillati</taxon>
        <taxon>Actinomycetota</taxon>
        <taxon>Actinomycetes</taxon>
        <taxon>Mycobacteriales</taxon>
        <taxon>Corynebacteriaceae</taxon>
        <taxon>Corynebacterium</taxon>
    </lineage>
</organism>
<keyword evidence="4" id="KW-0732">Signal</keyword>
<dbReference type="Pfam" id="PF05481">
    <property type="entry name" value="Myco_19_kDa"/>
    <property type="match status" value="1"/>
</dbReference>
<evidence type="ECO:0000256" key="3">
    <source>
        <dbReference type="SAM" id="MobiDB-lite"/>
    </source>
</evidence>
<evidence type="ECO:0000256" key="4">
    <source>
        <dbReference type="SAM" id="SignalP"/>
    </source>
</evidence>
<dbReference type="GO" id="GO:0016020">
    <property type="term" value="C:membrane"/>
    <property type="evidence" value="ECO:0007669"/>
    <property type="project" value="InterPro"/>
</dbReference>
<keyword evidence="5" id="KW-0449">Lipoprotein</keyword>
<feature type="signal peptide" evidence="4">
    <location>
        <begin position="1"/>
        <end position="27"/>
    </location>
</feature>
<reference evidence="5" key="1">
    <citation type="submission" date="2017-12" db="EMBL/GenBank/DDBJ databases">
        <authorList>
            <person name="Thomas-White K."/>
            <person name="Wolfe A.J."/>
        </authorList>
    </citation>
    <scope>NUCLEOTIDE SEQUENCE</scope>
    <source>
        <strain evidence="5">UMB0763</strain>
    </source>
</reference>
<feature type="chain" id="PRO_5041979953" evidence="4">
    <location>
        <begin position="28"/>
        <end position="206"/>
    </location>
</feature>
<evidence type="ECO:0000256" key="1">
    <source>
        <dbReference type="ARBA" id="ARBA00022475"/>
    </source>
</evidence>
<dbReference type="EMBL" id="CP136958">
    <property type="protein sequence ID" value="WOT01396.1"/>
    <property type="molecule type" value="Genomic_DNA"/>
</dbReference>
<evidence type="ECO:0000313" key="5">
    <source>
        <dbReference type="EMBL" id="WOT01396.1"/>
    </source>
</evidence>
<evidence type="ECO:0000313" key="6">
    <source>
        <dbReference type="Proteomes" id="UP000234560"/>
    </source>
</evidence>
<feature type="region of interest" description="Disordered" evidence="3">
    <location>
        <begin position="19"/>
        <end position="118"/>
    </location>
</feature>
<proteinExistence type="predicted"/>
<keyword evidence="2" id="KW-0472">Membrane</keyword>
<sequence length="206" mass="20972">MKKALGAACVAIALTLTGCSSPSSKTAEDVTETNITTRTARVTESSASTESATTSEAMTESSTLTPTSSRAAAGQVEGDEESEAANEEPEETFTDEDLDSEESASGEEPEKATDSGASCYEENGYVFISKTTGANGMSAQVTTGDSPRVENLGATTKGGAVAYNASVGNGDVTVTKDGSTYRFVGKSFLAGEGGGNKAFDFTVTCP</sequence>
<protein>
    <submittedName>
        <fullName evidence="5">Lipoprotein LpqH</fullName>
    </submittedName>
</protein>
<dbReference type="Proteomes" id="UP000234560">
    <property type="component" value="Chromosome"/>
</dbReference>
<accession>A0AAF0YU50</accession>
<name>A0AAF0YU50_9CORY</name>
<dbReference type="RefSeq" id="WP_101677931.1">
    <property type="nucleotide sequence ID" value="NZ_CP136958.1"/>
</dbReference>
<dbReference type="KEGG" id="cpyr:CYJ47_08940"/>
<evidence type="ECO:0000256" key="2">
    <source>
        <dbReference type="ARBA" id="ARBA00023136"/>
    </source>
</evidence>
<gene>
    <name evidence="5" type="ORF">CYJ47_08940</name>
</gene>
<dbReference type="AlphaFoldDB" id="A0AAF0YU50"/>